<comment type="caution">
    <text evidence="2">The sequence shown here is derived from an EMBL/GenBank/DDBJ whole genome shotgun (WGS) entry which is preliminary data.</text>
</comment>
<dbReference type="Proteomes" id="UP000051236">
    <property type="component" value="Unassembled WGS sequence"/>
</dbReference>
<dbReference type="PANTHER" id="PTHR11803">
    <property type="entry name" value="2-IMINOBUTANOATE/2-IMINOPROPANOATE DEAMINASE RIDA"/>
    <property type="match status" value="1"/>
</dbReference>
<gene>
    <name evidence="2" type="ORF">FC83_GL001762</name>
</gene>
<dbReference type="Pfam" id="PF01042">
    <property type="entry name" value="Ribonuc_L-PSP"/>
    <property type="match status" value="1"/>
</dbReference>
<comment type="similarity">
    <text evidence="1">Belongs to the RutC family.</text>
</comment>
<dbReference type="SUPFAM" id="SSF55298">
    <property type="entry name" value="YjgF-like"/>
    <property type="match status" value="1"/>
</dbReference>
<dbReference type="GO" id="GO:0019239">
    <property type="term" value="F:deaminase activity"/>
    <property type="evidence" value="ECO:0007669"/>
    <property type="project" value="TreeGrafter"/>
</dbReference>
<dbReference type="RefSeq" id="WP_057003041.1">
    <property type="nucleotide sequence ID" value="NZ_AZGA01000088.1"/>
</dbReference>
<proteinExistence type="inferred from homology"/>
<evidence type="ECO:0000313" key="2">
    <source>
        <dbReference type="EMBL" id="KRM30626.1"/>
    </source>
</evidence>
<dbReference type="AlphaFoldDB" id="A0A0R1XKE5"/>
<sequence length="125" mass="13491">MTIKPVNSQELPKPVGPYSHGVMAGDTLYISGQQGVDPKTGEMGADVSAQAVMALDNMGRVLDEAGLDFKHVVKTLIYLKNMADFSTINDIYARYFTELLPARSCVEVAKLPGNGLFEIEAVAVK</sequence>
<dbReference type="CDD" id="cd00448">
    <property type="entry name" value="YjgF_YER057c_UK114_family"/>
    <property type="match status" value="1"/>
</dbReference>
<dbReference type="PANTHER" id="PTHR11803:SF39">
    <property type="entry name" value="2-IMINOBUTANOATE_2-IMINOPROPANOATE DEAMINASE"/>
    <property type="match status" value="1"/>
</dbReference>
<keyword evidence="3" id="KW-1185">Reference proteome</keyword>
<accession>A0A0R1XKE5</accession>
<evidence type="ECO:0000313" key="3">
    <source>
        <dbReference type="Proteomes" id="UP000051236"/>
    </source>
</evidence>
<dbReference type="InterPro" id="IPR035959">
    <property type="entry name" value="RutC-like_sf"/>
</dbReference>
<protein>
    <submittedName>
        <fullName evidence="2">Endoribonuclease L-PSP</fullName>
    </submittedName>
</protein>
<dbReference type="FunFam" id="3.30.1330.40:FF:000001">
    <property type="entry name" value="L-PSP family endoribonuclease"/>
    <property type="match status" value="1"/>
</dbReference>
<dbReference type="InterPro" id="IPR006056">
    <property type="entry name" value="RidA"/>
</dbReference>
<name>A0A0R1XKE5_9LACO</name>
<dbReference type="PATRIC" id="fig|1423734.3.peg.1781"/>
<dbReference type="InterPro" id="IPR006175">
    <property type="entry name" value="YjgF/YER057c/UK114"/>
</dbReference>
<dbReference type="STRING" id="1423734.FC83_GL001762"/>
<dbReference type="eggNOG" id="COG0251">
    <property type="taxonomic scope" value="Bacteria"/>
</dbReference>
<dbReference type="NCBIfam" id="TIGR00004">
    <property type="entry name" value="Rid family detoxifying hydrolase"/>
    <property type="match status" value="1"/>
</dbReference>
<evidence type="ECO:0000256" key="1">
    <source>
        <dbReference type="ARBA" id="ARBA00010552"/>
    </source>
</evidence>
<dbReference type="EMBL" id="AZGA01000088">
    <property type="protein sequence ID" value="KRM30626.1"/>
    <property type="molecule type" value="Genomic_DNA"/>
</dbReference>
<dbReference type="GO" id="GO:0005829">
    <property type="term" value="C:cytosol"/>
    <property type="evidence" value="ECO:0007669"/>
    <property type="project" value="TreeGrafter"/>
</dbReference>
<reference evidence="2 3" key="1">
    <citation type="journal article" date="2015" name="Genome Announc.">
        <title>Expanding the biotechnology potential of lactobacilli through comparative genomics of 213 strains and associated genera.</title>
        <authorList>
            <person name="Sun Z."/>
            <person name="Harris H.M."/>
            <person name="McCann A."/>
            <person name="Guo C."/>
            <person name="Argimon S."/>
            <person name="Zhang W."/>
            <person name="Yang X."/>
            <person name="Jeffery I.B."/>
            <person name="Cooney J.C."/>
            <person name="Kagawa T.F."/>
            <person name="Liu W."/>
            <person name="Song Y."/>
            <person name="Salvetti E."/>
            <person name="Wrobel A."/>
            <person name="Rasinkangas P."/>
            <person name="Parkhill J."/>
            <person name="Rea M.C."/>
            <person name="O'Sullivan O."/>
            <person name="Ritari J."/>
            <person name="Douillard F.P."/>
            <person name="Paul Ross R."/>
            <person name="Yang R."/>
            <person name="Briner A.E."/>
            <person name="Felis G.E."/>
            <person name="de Vos W.M."/>
            <person name="Barrangou R."/>
            <person name="Klaenhammer T.R."/>
            <person name="Caufield P.W."/>
            <person name="Cui Y."/>
            <person name="Zhang H."/>
            <person name="O'Toole P.W."/>
        </authorList>
    </citation>
    <scope>NUCLEOTIDE SEQUENCE [LARGE SCALE GENOMIC DNA]</scope>
    <source>
        <strain evidence="2 3">DSM 18527</strain>
    </source>
</reference>
<dbReference type="Gene3D" id="3.30.1330.40">
    <property type="entry name" value="RutC-like"/>
    <property type="match status" value="1"/>
</dbReference>
<organism evidence="2 3">
    <name type="scientific">Agrilactobacillus composti DSM 18527 = JCM 14202</name>
    <dbReference type="NCBI Taxonomy" id="1423734"/>
    <lineage>
        <taxon>Bacteria</taxon>
        <taxon>Bacillati</taxon>
        <taxon>Bacillota</taxon>
        <taxon>Bacilli</taxon>
        <taxon>Lactobacillales</taxon>
        <taxon>Lactobacillaceae</taxon>
        <taxon>Agrilactobacillus</taxon>
    </lineage>
</organism>